<dbReference type="AlphaFoldDB" id="A0A3S5C2M1"/>
<proteinExistence type="predicted"/>
<sequence length="115" mass="12530">MAASQHCICIDFSEFPLNTFDAVSNSTQIDSRLGPDTCAKCDKLPGLAQIDIKSACTVAVSPTQRFHTYTQCICVLASLITCTEKKVNRYIPKHLQKLTALNRPVATASLCLNVP</sequence>
<evidence type="ECO:0000313" key="2">
    <source>
        <dbReference type="Proteomes" id="UP000784294"/>
    </source>
</evidence>
<reference evidence="1" key="1">
    <citation type="submission" date="2018-11" db="EMBL/GenBank/DDBJ databases">
        <authorList>
            <consortium name="Pathogen Informatics"/>
        </authorList>
    </citation>
    <scope>NUCLEOTIDE SEQUENCE</scope>
</reference>
<evidence type="ECO:0000313" key="1">
    <source>
        <dbReference type="EMBL" id="VEL31297.1"/>
    </source>
</evidence>
<comment type="caution">
    <text evidence="1">The sequence shown here is derived from an EMBL/GenBank/DDBJ whole genome shotgun (WGS) entry which is preliminary data.</text>
</comment>
<keyword evidence="2" id="KW-1185">Reference proteome</keyword>
<organism evidence="1 2">
    <name type="scientific">Protopolystoma xenopodis</name>
    <dbReference type="NCBI Taxonomy" id="117903"/>
    <lineage>
        <taxon>Eukaryota</taxon>
        <taxon>Metazoa</taxon>
        <taxon>Spiralia</taxon>
        <taxon>Lophotrochozoa</taxon>
        <taxon>Platyhelminthes</taxon>
        <taxon>Monogenea</taxon>
        <taxon>Polyopisthocotylea</taxon>
        <taxon>Polystomatidea</taxon>
        <taxon>Polystomatidae</taxon>
        <taxon>Protopolystoma</taxon>
    </lineage>
</organism>
<dbReference type="EMBL" id="CAAALY010120818">
    <property type="protein sequence ID" value="VEL31297.1"/>
    <property type="molecule type" value="Genomic_DNA"/>
</dbReference>
<name>A0A3S5C2M1_9PLAT</name>
<gene>
    <name evidence="1" type="ORF">PXEA_LOCUS24737</name>
</gene>
<protein>
    <submittedName>
        <fullName evidence="1">Uncharacterized protein</fullName>
    </submittedName>
</protein>
<dbReference type="Proteomes" id="UP000784294">
    <property type="component" value="Unassembled WGS sequence"/>
</dbReference>
<accession>A0A3S5C2M1</accession>